<dbReference type="InterPro" id="IPR017455">
    <property type="entry name" value="Znf_FYVE-rel"/>
</dbReference>
<reference evidence="7" key="1">
    <citation type="submission" date="2023-04" db="EMBL/GenBank/DDBJ databases">
        <title>Phytophthora fragariaefolia NBRC 109709.</title>
        <authorList>
            <person name="Ichikawa N."/>
            <person name="Sato H."/>
            <person name="Tonouchi N."/>
        </authorList>
    </citation>
    <scope>NUCLEOTIDE SEQUENCE</scope>
    <source>
        <strain evidence="7">NBRC 109709</strain>
    </source>
</reference>
<comment type="caution">
    <text evidence="7">The sequence shown here is derived from an EMBL/GenBank/DDBJ whole genome shotgun (WGS) entry which is preliminary data.</text>
</comment>
<feature type="domain" description="FYVE-type" evidence="6">
    <location>
        <begin position="319"/>
        <end position="384"/>
    </location>
</feature>
<name>A0A9W7CTM2_9STRA</name>
<keyword evidence="1" id="KW-0479">Metal-binding</keyword>
<dbReference type="GO" id="GO:0008270">
    <property type="term" value="F:zinc ion binding"/>
    <property type="evidence" value="ECO:0007669"/>
    <property type="project" value="UniProtKB-KW"/>
</dbReference>
<evidence type="ECO:0000313" key="8">
    <source>
        <dbReference type="Proteomes" id="UP001165121"/>
    </source>
</evidence>
<organism evidence="7 8">
    <name type="scientific">Phytophthora fragariaefolia</name>
    <dbReference type="NCBI Taxonomy" id="1490495"/>
    <lineage>
        <taxon>Eukaryota</taxon>
        <taxon>Sar</taxon>
        <taxon>Stramenopiles</taxon>
        <taxon>Oomycota</taxon>
        <taxon>Peronosporomycetes</taxon>
        <taxon>Peronosporales</taxon>
        <taxon>Peronosporaceae</taxon>
        <taxon>Phytophthora</taxon>
    </lineage>
</organism>
<keyword evidence="8" id="KW-1185">Reference proteome</keyword>
<keyword evidence="2 4" id="KW-0863">Zinc-finger</keyword>
<dbReference type="AlphaFoldDB" id="A0A9W7CTM2"/>
<evidence type="ECO:0000256" key="4">
    <source>
        <dbReference type="PROSITE-ProRule" id="PRU00091"/>
    </source>
</evidence>
<evidence type="ECO:0000259" key="6">
    <source>
        <dbReference type="PROSITE" id="PS50178"/>
    </source>
</evidence>
<evidence type="ECO:0000313" key="7">
    <source>
        <dbReference type="EMBL" id="GMF42663.1"/>
    </source>
</evidence>
<feature type="compositionally biased region" description="Polar residues" evidence="5">
    <location>
        <begin position="501"/>
        <end position="516"/>
    </location>
</feature>
<keyword evidence="3" id="KW-0862">Zinc</keyword>
<evidence type="ECO:0000256" key="5">
    <source>
        <dbReference type="SAM" id="MobiDB-lite"/>
    </source>
</evidence>
<evidence type="ECO:0000256" key="3">
    <source>
        <dbReference type="ARBA" id="ARBA00022833"/>
    </source>
</evidence>
<dbReference type="CDD" id="cd00065">
    <property type="entry name" value="FYVE_like_SF"/>
    <property type="match status" value="1"/>
</dbReference>
<feature type="compositionally biased region" description="Low complexity" evidence="5">
    <location>
        <begin position="528"/>
        <end position="542"/>
    </location>
</feature>
<evidence type="ECO:0000256" key="2">
    <source>
        <dbReference type="ARBA" id="ARBA00022771"/>
    </source>
</evidence>
<protein>
    <submittedName>
        <fullName evidence="7">Unnamed protein product</fullName>
    </submittedName>
</protein>
<dbReference type="InterPro" id="IPR052727">
    <property type="entry name" value="Rab4/Rab5_effector"/>
</dbReference>
<dbReference type="OrthoDB" id="114858at2759"/>
<accession>A0A9W7CTM2</accession>
<feature type="compositionally biased region" description="Low complexity" evidence="5">
    <location>
        <begin position="421"/>
        <end position="433"/>
    </location>
</feature>
<evidence type="ECO:0000256" key="1">
    <source>
        <dbReference type="ARBA" id="ARBA00022723"/>
    </source>
</evidence>
<gene>
    <name evidence="7" type="ORF">Pfra01_001407700</name>
</gene>
<sequence>MTSADFPVSRAMLPTLEEGRETRHTTKFMMQRLLQHTVREFEQLTYTRNGEVDATRWKALSKAQAAHNGQHDDQVKVYRERHCGAVSTEVVNALQADTDAADDLAFAALTPSAVLVSGRALGRVENIMYALGGAHTQEGLALFADVMYDGIADCGVLDTLESDHNEDETSCRFLGYKFVVKRSIASGAKLMRHRDVVYLEYTGYTQASNGERLGFHIEHSVDVPGFPDLHDRNSSRVRQSVRYIFRQKSERVMEIYMLGNMELAGVLNVGGVGVGGANGAGCGDIFSISRLQQCAETRRLSLLIRQRRESIDLLQTSSSCRSMECYLCRRPKRFFAGALLSECDVCGRFVCSKCRNNKKVFVHGGLLGKSQQVKACKTCVVSARAGYAPPPMHLSVSQQVNRCQRPNTTGTMETQIMYGQRYSTSSSRSRASSVGDYSEACSASRTGREFRSCRQGSVYNFSDVDGKHPTNHQLQQSASYRKKSRSSSIDLVSSHHLGQVKKQSGTKSKSGPQQQLPHLPIPNSRIRSGASGSSPDSKSGVGNYLTPPHSGELCDREEQWSRRNVQRQWHENQQFELRRRQQPIHQSGNQPFAHNNFQISNHGNTLAAYHSNSHPQLAITTFEHPGLGPATPYSNSYSSPSSDFPIAATMASSQPPRSERGNQRALSIPITTGHPRRLDLMTQMMELNLKAERTYNATRRNGAFLKSQMRTRQLMN</sequence>
<dbReference type="EMBL" id="BSXT01001462">
    <property type="protein sequence ID" value="GMF42663.1"/>
    <property type="molecule type" value="Genomic_DNA"/>
</dbReference>
<feature type="region of interest" description="Disordered" evidence="5">
    <location>
        <begin position="461"/>
        <end position="559"/>
    </location>
</feature>
<proteinExistence type="predicted"/>
<dbReference type="PANTHER" id="PTHR13510">
    <property type="entry name" value="FYVE-FINGER-CONTAINING RAB5 EFFECTOR PROTEIN RABENOSYN-5-RELATED"/>
    <property type="match status" value="1"/>
</dbReference>
<dbReference type="PROSITE" id="PS50178">
    <property type="entry name" value="ZF_FYVE"/>
    <property type="match status" value="1"/>
</dbReference>
<feature type="region of interest" description="Disordered" evidence="5">
    <location>
        <begin position="414"/>
        <end position="438"/>
    </location>
</feature>
<dbReference type="Proteomes" id="UP001165121">
    <property type="component" value="Unassembled WGS sequence"/>
</dbReference>
<dbReference type="PANTHER" id="PTHR13510:SF44">
    <property type="entry name" value="RABENOSYN-5"/>
    <property type="match status" value="1"/>
</dbReference>